<dbReference type="Proteomes" id="UP000678393">
    <property type="component" value="Unassembled WGS sequence"/>
</dbReference>
<dbReference type="OrthoDB" id="10071402at2759"/>
<keyword evidence="4" id="KW-0732">Signal</keyword>
<sequence>MKLQLDVIFAVLVFTVVMTTSKRSPRRNRNQVELQDAAEDTAVEEAVGGDDVCELEVTCKGGRSLPVSLPIKAPRGPAGKPGTPGLPGKQGPPGTPVCPDRVAFFVGLSLNVGPVSDNSDLPFDKVITNVGNAFNPETGRFTAPFNGTFLFSLTIAAQGRQRVNHFVCLNKYAAVELVLNRKMIATIWAESIPYWASASNTAILNMEAGDQVWLVLLSRAPYLHGYMYTTFSGHCLYRGV</sequence>
<comment type="subcellular location">
    <subcellularLocation>
        <location evidence="1">Secreted</location>
    </subcellularLocation>
</comment>
<keyword evidence="7" id="KW-1185">Reference proteome</keyword>
<dbReference type="Gene3D" id="2.60.120.40">
    <property type="match status" value="1"/>
</dbReference>
<protein>
    <recommendedName>
        <fullName evidence="5">C1q domain-containing protein</fullName>
    </recommendedName>
</protein>
<dbReference type="EMBL" id="CAJHNH020000362">
    <property type="protein sequence ID" value="CAG5117183.1"/>
    <property type="molecule type" value="Genomic_DNA"/>
</dbReference>
<evidence type="ECO:0000313" key="7">
    <source>
        <dbReference type="Proteomes" id="UP000678393"/>
    </source>
</evidence>
<dbReference type="Pfam" id="PF00386">
    <property type="entry name" value="C1q"/>
    <property type="match status" value="1"/>
</dbReference>
<evidence type="ECO:0000256" key="3">
    <source>
        <dbReference type="SAM" id="MobiDB-lite"/>
    </source>
</evidence>
<feature type="chain" id="PRO_5035883166" description="C1q domain-containing protein" evidence="4">
    <location>
        <begin position="22"/>
        <end position="240"/>
    </location>
</feature>
<accession>A0A8S3YIW1</accession>
<dbReference type="InterPro" id="IPR008983">
    <property type="entry name" value="Tumour_necrosis_fac-like_dom"/>
</dbReference>
<feature type="signal peptide" evidence="4">
    <location>
        <begin position="1"/>
        <end position="21"/>
    </location>
</feature>
<dbReference type="SMART" id="SM00110">
    <property type="entry name" value="C1Q"/>
    <property type="match status" value="1"/>
</dbReference>
<gene>
    <name evidence="6" type="ORF">CUNI_LOCUS2741</name>
</gene>
<dbReference type="PROSITE" id="PS50871">
    <property type="entry name" value="C1Q"/>
    <property type="match status" value="1"/>
</dbReference>
<evidence type="ECO:0000256" key="1">
    <source>
        <dbReference type="ARBA" id="ARBA00004613"/>
    </source>
</evidence>
<name>A0A8S3YIW1_9EUPU</name>
<comment type="caution">
    <text evidence="6">The sequence shown here is derived from an EMBL/GenBank/DDBJ whole genome shotgun (WGS) entry which is preliminary data.</text>
</comment>
<dbReference type="SUPFAM" id="SSF49842">
    <property type="entry name" value="TNF-like"/>
    <property type="match status" value="1"/>
</dbReference>
<evidence type="ECO:0000313" key="6">
    <source>
        <dbReference type="EMBL" id="CAG5117183.1"/>
    </source>
</evidence>
<reference evidence="6" key="1">
    <citation type="submission" date="2021-04" db="EMBL/GenBank/DDBJ databases">
        <authorList>
            <consortium name="Molecular Ecology Group"/>
        </authorList>
    </citation>
    <scope>NUCLEOTIDE SEQUENCE</scope>
</reference>
<dbReference type="GO" id="GO:0005581">
    <property type="term" value="C:collagen trimer"/>
    <property type="evidence" value="ECO:0007669"/>
    <property type="project" value="UniProtKB-KW"/>
</dbReference>
<evidence type="ECO:0000256" key="2">
    <source>
        <dbReference type="ARBA" id="ARBA00022525"/>
    </source>
</evidence>
<evidence type="ECO:0000256" key="4">
    <source>
        <dbReference type="SAM" id="SignalP"/>
    </source>
</evidence>
<evidence type="ECO:0000259" key="5">
    <source>
        <dbReference type="PROSITE" id="PS50871"/>
    </source>
</evidence>
<feature type="region of interest" description="Disordered" evidence="3">
    <location>
        <begin position="70"/>
        <end position="93"/>
    </location>
</feature>
<keyword evidence="2" id="KW-0964">Secreted</keyword>
<dbReference type="PANTHER" id="PTHR15427:SF33">
    <property type="entry name" value="COLLAGEN IV NC1 DOMAIN-CONTAINING PROTEIN"/>
    <property type="match status" value="1"/>
</dbReference>
<dbReference type="PRINTS" id="PR00007">
    <property type="entry name" value="COMPLEMNTC1Q"/>
</dbReference>
<proteinExistence type="predicted"/>
<organism evidence="6 7">
    <name type="scientific">Candidula unifasciata</name>
    <dbReference type="NCBI Taxonomy" id="100452"/>
    <lineage>
        <taxon>Eukaryota</taxon>
        <taxon>Metazoa</taxon>
        <taxon>Spiralia</taxon>
        <taxon>Lophotrochozoa</taxon>
        <taxon>Mollusca</taxon>
        <taxon>Gastropoda</taxon>
        <taxon>Heterobranchia</taxon>
        <taxon>Euthyneura</taxon>
        <taxon>Panpulmonata</taxon>
        <taxon>Eupulmonata</taxon>
        <taxon>Stylommatophora</taxon>
        <taxon>Helicina</taxon>
        <taxon>Helicoidea</taxon>
        <taxon>Geomitridae</taxon>
        <taxon>Candidula</taxon>
    </lineage>
</organism>
<dbReference type="InterPro" id="IPR050392">
    <property type="entry name" value="Collagen/C1q_domain"/>
</dbReference>
<dbReference type="InterPro" id="IPR001073">
    <property type="entry name" value="C1q_dom"/>
</dbReference>
<dbReference type="AlphaFoldDB" id="A0A8S3YIW1"/>
<dbReference type="PANTHER" id="PTHR15427">
    <property type="entry name" value="EMILIN ELASTIN MICROFIBRIL INTERFACE-LOCATED PROTEIN ELASTIN MICROFIBRIL INTERFACER"/>
    <property type="match status" value="1"/>
</dbReference>
<feature type="domain" description="C1q" evidence="5">
    <location>
        <begin position="97"/>
        <end position="240"/>
    </location>
</feature>